<evidence type="ECO:0000256" key="3">
    <source>
        <dbReference type="RuleBase" id="RU361235"/>
    </source>
</evidence>
<dbReference type="PANTHER" id="PTHR43918">
    <property type="entry name" value="ACETYLCHOLINESTERASE"/>
    <property type="match status" value="1"/>
</dbReference>
<accession>A0ABR3QLK4</accession>
<dbReference type="InterPro" id="IPR019826">
    <property type="entry name" value="Carboxylesterase_B_AS"/>
</dbReference>
<evidence type="ECO:0000256" key="2">
    <source>
        <dbReference type="ARBA" id="ARBA00022801"/>
    </source>
</evidence>
<dbReference type="PROSITE" id="PS00122">
    <property type="entry name" value="CARBOXYLESTERASE_B_1"/>
    <property type="match status" value="1"/>
</dbReference>
<comment type="similarity">
    <text evidence="1 3">Belongs to the type-B carboxylesterase/lipase family.</text>
</comment>
<keyword evidence="6" id="KW-1185">Reference proteome</keyword>
<dbReference type="InterPro" id="IPR050654">
    <property type="entry name" value="AChE-related_enzymes"/>
</dbReference>
<dbReference type="EMBL" id="JAKIXB020000043">
    <property type="protein sequence ID" value="KAL1593035.1"/>
    <property type="molecule type" value="Genomic_DNA"/>
</dbReference>
<feature type="chain" id="PRO_5044956178" description="Carboxylic ester hydrolase" evidence="3">
    <location>
        <begin position="18"/>
        <end position="545"/>
    </location>
</feature>
<dbReference type="InterPro" id="IPR029058">
    <property type="entry name" value="AB_hydrolase_fold"/>
</dbReference>
<reference evidence="5 6" key="1">
    <citation type="submission" date="2024-02" db="EMBL/GenBank/DDBJ databases">
        <title>De novo assembly and annotation of 12 fungi associated with fruit tree decline syndrome in Ontario, Canada.</title>
        <authorList>
            <person name="Sulman M."/>
            <person name="Ellouze W."/>
            <person name="Ilyukhin E."/>
        </authorList>
    </citation>
    <scope>NUCLEOTIDE SEQUENCE [LARGE SCALE GENOMIC DNA]</scope>
    <source>
        <strain evidence="5 6">M97-236</strain>
    </source>
</reference>
<evidence type="ECO:0000313" key="5">
    <source>
        <dbReference type="EMBL" id="KAL1593035.1"/>
    </source>
</evidence>
<comment type="caution">
    <text evidence="5">The sequence shown here is derived from an EMBL/GenBank/DDBJ whole genome shotgun (WGS) entry which is preliminary data.</text>
</comment>
<dbReference type="Proteomes" id="UP001521222">
    <property type="component" value="Unassembled WGS sequence"/>
</dbReference>
<keyword evidence="2 3" id="KW-0378">Hydrolase</keyword>
<evidence type="ECO:0000313" key="6">
    <source>
        <dbReference type="Proteomes" id="UP001521222"/>
    </source>
</evidence>
<keyword evidence="3" id="KW-0732">Signal</keyword>
<name>A0ABR3QLK4_9PLEO</name>
<evidence type="ECO:0000259" key="4">
    <source>
        <dbReference type="Pfam" id="PF00135"/>
    </source>
</evidence>
<proteinExistence type="inferred from homology"/>
<dbReference type="Gene3D" id="3.40.50.1820">
    <property type="entry name" value="alpha/beta hydrolase"/>
    <property type="match status" value="1"/>
</dbReference>
<dbReference type="PANTHER" id="PTHR43918:SF4">
    <property type="entry name" value="CARBOXYLIC ESTER HYDROLASE"/>
    <property type="match status" value="1"/>
</dbReference>
<evidence type="ECO:0000256" key="1">
    <source>
        <dbReference type="ARBA" id="ARBA00005964"/>
    </source>
</evidence>
<dbReference type="EC" id="3.1.1.-" evidence="3"/>
<feature type="signal peptide" evidence="3">
    <location>
        <begin position="1"/>
        <end position="17"/>
    </location>
</feature>
<dbReference type="InterPro" id="IPR002018">
    <property type="entry name" value="CarbesteraseB"/>
</dbReference>
<gene>
    <name evidence="5" type="ORF">SLS59_009505</name>
</gene>
<feature type="domain" description="Carboxylesterase type B" evidence="4">
    <location>
        <begin position="24"/>
        <end position="520"/>
    </location>
</feature>
<organism evidence="5 6">
    <name type="scientific">Nothophoma quercina</name>
    <dbReference type="NCBI Taxonomy" id="749835"/>
    <lineage>
        <taxon>Eukaryota</taxon>
        <taxon>Fungi</taxon>
        <taxon>Dikarya</taxon>
        <taxon>Ascomycota</taxon>
        <taxon>Pezizomycotina</taxon>
        <taxon>Dothideomycetes</taxon>
        <taxon>Pleosporomycetidae</taxon>
        <taxon>Pleosporales</taxon>
        <taxon>Pleosporineae</taxon>
        <taxon>Didymellaceae</taxon>
        <taxon>Nothophoma</taxon>
    </lineage>
</organism>
<protein>
    <recommendedName>
        <fullName evidence="3">Carboxylic ester hydrolase</fullName>
        <ecNumber evidence="3">3.1.1.-</ecNumber>
    </recommendedName>
</protein>
<dbReference type="Pfam" id="PF00135">
    <property type="entry name" value="COesterase"/>
    <property type="match status" value="1"/>
</dbReference>
<sequence>MWSSVTALLALSAIVVAAPSKDASPIAQVKNGTLAGVRSTSYNQDFFLGVPFAQPPLGDLRFRQAQSLNTTWKGSRDAKEYATHCVGYGVSEEPATCAPSGYQNKKLPVAFWIHGGTFTNGGGADQRYNLSFIVEQSVKIGKPIIGVSINYRLSLWGFTSSHELADEGLLNIGLRDQRLALHWVQENIKAFGGDPKKVTVFGESAGAASIGFHLTAYRGRNDNLFRSAILQSGNPIFYSAQRGRNASQAAFNTVVSAIGCSSASDKIQCLRSTPFATLNATMNGTLSSTGGFAPVTDGDFVQDYGSVQLSKGEFLKVPIIVGANSDEGASFAPYGINTTAQFQAALAANGLPLSLQDFLLGAYPDDLNTNVIAALGDQRPAARFGTQFRRVATYIGDQLFIAPRRQTAVSWTQYNATAYAYRFNADQAGFATEQATSHFKEIGFVFNNIAGVGFRPDIKPFEGKPQRYLDLADFISKTWVSFVHDLDPNSWRKDNASVADWPKYSLEKPEDFVFEVNKTSGPEADTWRKEGIDFINQNALAVYGR</sequence>
<dbReference type="SUPFAM" id="SSF53474">
    <property type="entry name" value="alpha/beta-Hydrolases"/>
    <property type="match status" value="1"/>
</dbReference>